<dbReference type="Proteomes" id="UP001162501">
    <property type="component" value="Chromosome 9"/>
</dbReference>
<reference evidence="1" key="2">
    <citation type="submission" date="2025-03" db="EMBL/GenBank/DDBJ databases">
        <authorList>
            <consortium name="ELIXIR-Norway"/>
            <consortium name="Elixir Norway"/>
        </authorList>
    </citation>
    <scope>NUCLEOTIDE SEQUENCE</scope>
</reference>
<reference evidence="1" key="1">
    <citation type="submission" date="2023-05" db="EMBL/GenBank/DDBJ databases">
        <authorList>
            <consortium name="ELIXIR-Norway"/>
        </authorList>
    </citation>
    <scope>NUCLEOTIDE SEQUENCE</scope>
</reference>
<evidence type="ECO:0000313" key="2">
    <source>
        <dbReference type="Proteomes" id="UP001162501"/>
    </source>
</evidence>
<protein>
    <submittedName>
        <fullName evidence="1">Uncharacterized protein</fullName>
    </submittedName>
</protein>
<evidence type="ECO:0000313" key="1">
    <source>
        <dbReference type="EMBL" id="CAN0572119.1"/>
    </source>
</evidence>
<organism evidence="1 2">
    <name type="scientific">Rangifer tarandus platyrhynchus</name>
    <name type="common">Svalbard reindeer</name>
    <dbReference type="NCBI Taxonomy" id="3082113"/>
    <lineage>
        <taxon>Eukaryota</taxon>
        <taxon>Metazoa</taxon>
        <taxon>Chordata</taxon>
        <taxon>Craniata</taxon>
        <taxon>Vertebrata</taxon>
        <taxon>Euteleostomi</taxon>
        <taxon>Mammalia</taxon>
        <taxon>Eutheria</taxon>
        <taxon>Laurasiatheria</taxon>
        <taxon>Artiodactyla</taxon>
        <taxon>Ruminantia</taxon>
        <taxon>Pecora</taxon>
        <taxon>Cervidae</taxon>
        <taxon>Odocoileinae</taxon>
        <taxon>Rangifer</taxon>
    </lineage>
</organism>
<proteinExistence type="predicted"/>
<dbReference type="EMBL" id="OX596093">
    <property type="protein sequence ID" value="CAN0572119.1"/>
    <property type="molecule type" value="Genomic_DNA"/>
</dbReference>
<sequence length="76" mass="8479">MPIENILCKDTTNTSRRRVRRHFHWVRAVHPPSGRTDFRRAPPPTPTSGRHRQLGAAGSLRSEPADSSLPVAEALT</sequence>
<accession>A0AC60A9J9</accession>
<name>A0AC60A9J9_RANTA</name>
<gene>
    <name evidence="1" type="ORF">MRATA1EN22A_LOCUS28420</name>
</gene>
<feature type="non-terminal residue" evidence="1">
    <location>
        <position position="76"/>
    </location>
</feature>